<dbReference type="Proteomes" id="UP000828390">
    <property type="component" value="Unassembled WGS sequence"/>
</dbReference>
<name>A0A9D4QIG4_DREPO</name>
<evidence type="ECO:0000313" key="2">
    <source>
        <dbReference type="Proteomes" id="UP000828390"/>
    </source>
</evidence>
<accession>A0A9D4QIG4</accession>
<comment type="caution">
    <text evidence="1">The sequence shown here is derived from an EMBL/GenBank/DDBJ whole genome shotgun (WGS) entry which is preliminary data.</text>
</comment>
<evidence type="ECO:0000313" key="1">
    <source>
        <dbReference type="EMBL" id="KAH3832859.1"/>
    </source>
</evidence>
<protein>
    <submittedName>
        <fullName evidence="1">Uncharacterized protein</fullName>
    </submittedName>
</protein>
<reference evidence="1" key="2">
    <citation type="submission" date="2020-11" db="EMBL/GenBank/DDBJ databases">
        <authorList>
            <person name="McCartney M.A."/>
            <person name="Auch B."/>
            <person name="Kono T."/>
            <person name="Mallez S."/>
            <person name="Becker A."/>
            <person name="Gohl D.M."/>
            <person name="Silverstein K.A.T."/>
            <person name="Koren S."/>
            <person name="Bechman K.B."/>
            <person name="Herman A."/>
            <person name="Abrahante J.E."/>
            <person name="Garbe J."/>
        </authorList>
    </citation>
    <scope>NUCLEOTIDE SEQUENCE</scope>
    <source>
        <strain evidence="1">Duluth1</strain>
        <tissue evidence="1">Whole animal</tissue>
    </source>
</reference>
<sequence>MVWVESTVVCQGPLRGDAMLSSHKTDNSQPVHYPPVDYSGEWPPIINLKVSRQIDGKKTSIDFTYPGASAAKDFGYKFLFVELYNRSRKIKPVKPPPDLHGNSSSISRLSCYAVSKHSVPPCTNINSCGGEKVFLDEHCFYPLRTRLKQETLENVMRIVHSGQDQLTDAQLNKALACFRNN</sequence>
<organism evidence="1 2">
    <name type="scientific">Dreissena polymorpha</name>
    <name type="common">Zebra mussel</name>
    <name type="synonym">Mytilus polymorpha</name>
    <dbReference type="NCBI Taxonomy" id="45954"/>
    <lineage>
        <taxon>Eukaryota</taxon>
        <taxon>Metazoa</taxon>
        <taxon>Spiralia</taxon>
        <taxon>Lophotrochozoa</taxon>
        <taxon>Mollusca</taxon>
        <taxon>Bivalvia</taxon>
        <taxon>Autobranchia</taxon>
        <taxon>Heteroconchia</taxon>
        <taxon>Euheterodonta</taxon>
        <taxon>Imparidentia</taxon>
        <taxon>Neoheterodontei</taxon>
        <taxon>Myida</taxon>
        <taxon>Dreissenoidea</taxon>
        <taxon>Dreissenidae</taxon>
        <taxon>Dreissena</taxon>
    </lineage>
</organism>
<proteinExistence type="predicted"/>
<dbReference type="AlphaFoldDB" id="A0A9D4QIG4"/>
<reference evidence="1" key="1">
    <citation type="journal article" date="2019" name="bioRxiv">
        <title>The Genome of the Zebra Mussel, Dreissena polymorpha: A Resource for Invasive Species Research.</title>
        <authorList>
            <person name="McCartney M.A."/>
            <person name="Auch B."/>
            <person name="Kono T."/>
            <person name="Mallez S."/>
            <person name="Zhang Y."/>
            <person name="Obille A."/>
            <person name="Becker A."/>
            <person name="Abrahante J.E."/>
            <person name="Garbe J."/>
            <person name="Badalamenti J.P."/>
            <person name="Herman A."/>
            <person name="Mangelson H."/>
            <person name="Liachko I."/>
            <person name="Sullivan S."/>
            <person name="Sone E.D."/>
            <person name="Koren S."/>
            <person name="Silverstein K.A.T."/>
            <person name="Beckman K.B."/>
            <person name="Gohl D.M."/>
        </authorList>
    </citation>
    <scope>NUCLEOTIDE SEQUENCE</scope>
    <source>
        <strain evidence="1">Duluth1</strain>
        <tissue evidence="1">Whole animal</tissue>
    </source>
</reference>
<keyword evidence="2" id="KW-1185">Reference proteome</keyword>
<gene>
    <name evidence="1" type="ORF">DPMN_106155</name>
</gene>
<dbReference type="EMBL" id="JAIWYP010000004">
    <property type="protein sequence ID" value="KAH3832859.1"/>
    <property type="molecule type" value="Genomic_DNA"/>
</dbReference>